<protein>
    <recommendedName>
        <fullName evidence="4">Zn(2)-C6 fungal-type domain-containing protein</fullName>
    </recommendedName>
</protein>
<organism evidence="5 6">
    <name type="scientific">Trichoderma asperellum (strain ATCC 204424 / CBS 433.97 / NBRC 101777)</name>
    <dbReference type="NCBI Taxonomy" id="1042311"/>
    <lineage>
        <taxon>Eukaryota</taxon>
        <taxon>Fungi</taxon>
        <taxon>Dikarya</taxon>
        <taxon>Ascomycota</taxon>
        <taxon>Pezizomycotina</taxon>
        <taxon>Sordariomycetes</taxon>
        <taxon>Hypocreomycetidae</taxon>
        <taxon>Hypocreales</taxon>
        <taxon>Hypocreaceae</taxon>
        <taxon>Trichoderma</taxon>
    </lineage>
</organism>
<keyword evidence="2" id="KW-0539">Nucleus</keyword>
<dbReference type="InterPro" id="IPR036864">
    <property type="entry name" value="Zn2-C6_fun-type_DNA-bd_sf"/>
</dbReference>
<dbReference type="InterPro" id="IPR052761">
    <property type="entry name" value="Fungal_Detox/Toxin_TFs"/>
</dbReference>
<gene>
    <name evidence="5" type="ORF">M441DRAFT_292489</name>
</gene>
<evidence type="ECO:0000256" key="2">
    <source>
        <dbReference type="ARBA" id="ARBA00023242"/>
    </source>
</evidence>
<evidence type="ECO:0000313" key="6">
    <source>
        <dbReference type="Proteomes" id="UP000240493"/>
    </source>
</evidence>
<name>A0A2T3YT49_TRIA4</name>
<reference evidence="5 6" key="1">
    <citation type="submission" date="2016-07" db="EMBL/GenBank/DDBJ databases">
        <title>Multiple horizontal gene transfer events from other fungi enriched the ability of initially mycotrophic Trichoderma (Ascomycota) to feed on dead plant biomass.</title>
        <authorList>
            <consortium name="DOE Joint Genome Institute"/>
            <person name="Aerts A."/>
            <person name="Atanasova L."/>
            <person name="Chenthamara K."/>
            <person name="Zhang J."/>
            <person name="Grujic M."/>
            <person name="Henrissat B."/>
            <person name="Kuo A."/>
            <person name="Salamov A."/>
            <person name="Lipzen A."/>
            <person name="Labutti K."/>
            <person name="Barry K."/>
            <person name="Miao Y."/>
            <person name="Rahimi M.J."/>
            <person name="Shen Q."/>
            <person name="Grigoriev I.V."/>
            <person name="Kubicek C.P."/>
            <person name="Druzhinina I.S."/>
        </authorList>
    </citation>
    <scope>NUCLEOTIDE SEQUENCE [LARGE SCALE GENOMIC DNA]</scope>
    <source>
        <strain evidence="5 6">CBS 433.97</strain>
    </source>
</reference>
<dbReference type="SMART" id="SM00906">
    <property type="entry name" value="Fungal_trans"/>
    <property type="match status" value="1"/>
</dbReference>
<dbReference type="GO" id="GO:0000981">
    <property type="term" value="F:DNA-binding transcription factor activity, RNA polymerase II-specific"/>
    <property type="evidence" value="ECO:0007669"/>
    <property type="project" value="InterPro"/>
</dbReference>
<feature type="region of interest" description="Disordered" evidence="3">
    <location>
        <begin position="64"/>
        <end position="96"/>
    </location>
</feature>
<proteinExistence type="predicted"/>
<dbReference type="PANTHER" id="PTHR47425">
    <property type="entry name" value="FARB-RELATED"/>
    <property type="match status" value="1"/>
</dbReference>
<keyword evidence="6" id="KW-1185">Reference proteome</keyword>
<dbReference type="SMART" id="SM00066">
    <property type="entry name" value="GAL4"/>
    <property type="match status" value="1"/>
</dbReference>
<dbReference type="OrthoDB" id="4161332at2759"/>
<feature type="region of interest" description="Disordered" evidence="3">
    <location>
        <begin position="585"/>
        <end position="632"/>
    </location>
</feature>
<dbReference type="GO" id="GO:0008270">
    <property type="term" value="F:zinc ion binding"/>
    <property type="evidence" value="ECO:0007669"/>
    <property type="project" value="InterPro"/>
</dbReference>
<dbReference type="Pfam" id="PF04082">
    <property type="entry name" value="Fungal_trans"/>
    <property type="match status" value="1"/>
</dbReference>
<dbReference type="SUPFAM" id="SSF57701">
    <property type="entry name" value="Zn2/Cys6 DNA-binding domain"/>
    <property type="match status" value="1"/>
</dbReference>
<dbReference type="CDD" id="cd12148">
    <property type="entry name" value="fungal_TF_MHR"/>
    <property type="match status" value="1"/>
</dbReference>
<sequence>MAQSDEQTPPSSTAASSTSKKKKRASKACSCCRARKIRCDVLKTGVPCTKCQLDGFDCLVQARKKRRGKNEPVKEAPSLGDELRINNAARPPTMPRSIPQHAMLHQVPHYPFFRSFAPDGQSSLLAVSRDDEDVSGAIKHSRLDEEDIQYLRRKGALTLPPKRVMDEFVSNYFQLFHPFFPIIDKSSFLEGYYRNDRSAALRSHGTSLLLLQAIIFTASATVPASTLRDAGFTTRKDARNQLHRRARYLYEFDFESDDITNIQALLLMSHYYPSMVEQKHTWFWVHQAISLSQGLGLHRSAGQEPQHSLWARIWWACLVRDRLTTLGTGRPMHINSLDCTVPMLTLDDLKEDGDSEDDRTVKEFFIDFVKLCQYMEGVLSLPHNMATAAGSLPEQISLCEETLQHWRLNLVPSARLRQENSRDFDKRGICTLYRTILHLIYNIVIIALHKSHQVLDESRPSGAQLPLPKVQAAAEDSTRLAVELVRLDLVKYCPTICVTAILPPLIVHLLMMRSSPDQSSRQPYIDRFNKCMVLLEQLGDIYWHASFYHDFFTLAASHSQGPTTYASGIEQDPLVAFFNDHMPAKQPAGKGAELSSQTPSWRRPPTANNADSNPIKPTVAQNQDHGAADHSSMPVTTADIQIGFLAEAPTVQTSPPAYEADPGDLELAEAAISDAANLQLFEDWLDEFGYFQNIFQSA</sequence>
<dbReference type="InterPro" id="IPR007219">
    <property type="entry name" value="XnlR_reg_dom"/>
</dbReference>
<keyword evidence="1" id="KW-0479">Metal-binding</keyword>
<feature type="domain" description="Zn(2)-C6 fungal-type" evidence="4">
    <location>
        <begin position="28"/>
        <end position="60"/>
    </location>
</feature>
<feature type="region of interest" description="Disordered" evidence="3">
    <location>
        <begin position="1"/>
        <end position="23"/>
    </location>
</feature>
<evidence type="ECO:0000256" key="3">
    <source>
        <dbReference type="SAM" id="MobiDB-lite"/>
    </source>
</evidence>
<feature type="compositionally biased region" description="Polar residues" evidence="3">
    <location>
        <begin position="594"/>
        <end position="612"/>
    </location>
</feature>
<dbReference type="InterPro" id="IPR001138">
    <property type="entry name" value="Zn2Cys6_DnaBD"/>
</dbReference>
<dbReference type="AlphaFoldDB" id="A0A2T3YT49"/>
<evidence type="ECO:0000256" key="1">
    <source>
        <dbReference type="ARBA" id="ARBA00022723"/>
    </source>
</evidence>
<dbReference type="GO" id="GO:0003677">
    <property type="term" value="F:DNA binding"/>
    <property type="evidence" value="ECO:0007669"/>
    <property type="project" value="InterPro"/>
</dbReference>
<evidence type="ECO:0000259" key="4">
    <source>
        <dbReference type="PROSITE" id="PS50048"/>
    </source>
</evidence>
<feature type="compositionally biased region" description="Polar residues" evidence="3">
    <location>
        <begin position="1"/>
        <end position="10"/>
    </location>
</feature>
<dbReference type="PANTHER" id="PTHR47425:SF3">
    <property type="entry name" value="ZN(II)2CYS6 TRANSCRIPTION FACTOR (EUROFUNG)"/>
    <property type="match status" value="1"/>
</dbReference>
<dbReference type="PROSITE" id="PS00463">
    <property type="entry name" value="ZN2_CY6_FUNGAL_1"/>
    <property type="match status" value="1"/>
</dbReference>
<dbReference type="CDD" id="cd00067">
    <property type="entry name" value="GAL4"/>
    <property type="match status" value="1"/>
</dbReference>
<dbReference type="GO" id="GO:0006351">
    <property type="term" value="P:DNA-templated transcription"/>
    <property type="evidence" value="ECO:0007669"/>
    <property type="project" value="InterPro"/>
</dbReference>
<dbReference type="EMBL" id="KZ679273">
    <property type="protein sequence ID" value="PTB35699.1"/>
    <property type="molecule type" value="Genomic_DNA"/>
</dbReference>
<evidence type="ECO:0000313" key="5">
    <source>
        <dbReference type="EMBL" id="PTB35699.1"/>
    </source>
</evidence>
<dbReference type="Proteomes" id="UP000240493">
    <property type="component" value="Unassembled WGS sequence"/>
</dbReference>
<accession>A0A2T3YT49</accession>
<dbReference type="Gene3D" id="4.10.240.10">
    <property type="entry name" value="Zn(2)-C6 fungal-type DNA-binding domain"/>
    <property type="match status" value="1"/>
</dbReference>
<dbReference type="PROSITE" id="PS50048">
    <property type="entry name" value="ZN2_CY6_FUNGAL_2"/>
    <property type="match status" value="1"/>
</dbReference>